<evidence type="ECO:0000313" key="3">
    <source>
        <dbReference type="Proteomes" id="UP000199068"/>
    </source>
</evidence>
<organism evidence="2 3">
    <name type="scientific">Romboutsia lituseburensis DSM 797</name>
    <dbReference type="NCBI Taxonomy" id="1121325"/>
    <lineage>
        <taxon>Bacteria</taxon>
        <taxon>Bacillati</taxon>
        <taxon>Bacillota</taxon>
        <taxon>Clostridia</taxon>
        <taxon>Peptostreptococcales</taxon>
        <taxon>Peptostreptococcaceae</taxon>
        <taxon>Romboutsia</taxon>
    </lineage>
</organism>
<accession>A0A1G9JHK5</accession>
<evidence type="ECO:0000313" key="2">
    <source>
        <dbReference type="EMBL" id="SDL36881.1"/>
    </source>
</evidence>
<keyword evidence="3" id="KW-1185">Reference proteome</keyword>
<protein>
    <submittedName>
        <fullName evidence="2">Cxxc_20_cxxc protein</fullName>
    </submittedName>
</protein>
<feature type="transmembrane region" description="Helical" evidence="1">
    <location>
        <begin position="40"/>
        <end position="59"/>
    </location>
</feature>
<keyword evidence="1" id="KW-0472">Membrane</keyword>
<dbReference type="RefSeq" id="WP_092722787.1">
    <property type="nucleotide sequence ID" value="NZ_FNGW01000001.1"/>
</dbReference>
<name>A0A1G9JHK5_9FIRM</name>
<proteinExistence type="predicted"/>
<keyword evidence="1" id="KW-1133">Transmembrane helix</keyword>
<dbReference type="AlphaFoldDB" id="A0A1G9JHK5"/>
<feature type="transmembrane region" description="Helical" evidence="1">
    <location>
        <begin position="71"/>
        <end position="88"/>
    </location>
</feature>
<reference evidence="2 3" key="1">
    <citation type="submission" date="2016-10" db="EMBL/GenBank/DDBJ databases">
        <authorList>
            <person name="de Groot N.N."/>
        </authorList>
    </citation>
    <scope>NUCLEOTIDE SEQUENCE [LARGE SCALE GENOMIC DNA]</scope>
    <source>
        <strain evidence="2 3">DSM 797</strain>
    </source>
</reference>
<gene>
    <name evidence="2" type="ORF">SAMN04515677_101651</name>
</gene>
<dbReference type="EMBL" id="FNGW01000001">
    <property type="protein sequence ID" value="SDL36881.1"/>
    <property type="molecule type" value="Genomic_DNA"/>
</dbReference>
<evidence type="ECO:0000256" key="1">
    <source>
        <dbReference type="SAM" id="Phobius"/>
    </source>
</evidence>
<keyword evidence="1" id="KW-0812">Transmembrane</keyword>
<sequence>MKNCTECNYEFTFSDRLREAISFKPRLKCKKCNSVYKQQYTIYKVIYSSVIIFISLMIFDNIFLNNHILNYTLYILITVPILIIFDLLPHKFQKYEKL</sequence>
<dbReference type="Proteomes" id="UP000199068">
    <property type="component" value="Unassembled WGS sequence"/>
</dbReference>